<gene>
    <name evidence="1" type="ORF">VNI00_014988</name>
</gene>
<protein>
    <submittedName>
        <fullName evidence="1">Uncharacterized protein</fullName>
    </submittedName>
</protein>
<dbReference type="EMBL" id="JAYKXP010000090">
    <property type="protein sequence ID" value="KAK7028173.1"/>
    <property type="molecule type" value="Genomic_DNA"/>
</dbReference>
<dbReference type="Proteomes" id="UP001383192">
    <property type="component" value="Unassembled WGS sequence"/>
</dbReference>
<comment type="caution">
    <text evidence="1">The sequence shown here is derived from an EMBL/GenBank/DDBJ whole genome shotgun (WGS) entry which is preliminary data.</text>
</comment>
<feature type="non-terminal residue" evidence="1">
    <location>
        <position position="147"/>
    </location>
</feature>
<organism evidence="1 2">
    <name type="scientific">Paramarasmius palmivorus</name>
    <dbReference type="NCBI Taxonomy" id="297713"/>
    <lineage>
        <taxon>Eukaryota</taxon>
        <taxon>Fungi</taxon>
        <taxon>Dikarya</taxon>
        <taxon>Basidiomycota</taxon>
        <taxon>Agaricomycotina</taxon>
        <taxon>Agaricomycetes</taxon>
        <taxon>Agaricomycetidae</taxon>
        <taxon>Agaricales</taxon>
        <taxon>Marasmiineae</taxon>
        <taxon>Marasmiaceae</taxon>
        <taxon>Paramarasmius</taxon>
    </lineage>
</organism>
<dbReference type="AlphaFoldDB" id="A0AAW0BPV3"/>
<evidence type="ECO:0000313" key="1">
    <source>
        <dbReference type="EMBL" id="KAK7028173.1"/>
    </source>
</evidence>
<sequence length="147" mass="16556">MPLEIALRSDILNQPRAHLPGLPADVIDDLQARLPNLTDVREEAKIAVKMLEEPPPTDLMCIDMTQPNNGAQVLGVLHPSIAYQYLLPNLYVFSYFCHEEDVPEDLLNLCLWALEQRLIAVTEGSDEQLQSILRHNGTVQPYARALM</sequence>
<proteinExistence type="predicted"/>
<name>A0AAW0BPV3_9AGAR</name>
<evidence type="ECO:0000313" key="2">
    <source>
        <dbReference type="Proteomes" id="UP001383192"/>
    </source>
</evidence>
<accession>A0AAW0BPV3</accession>
<keyword evidence="2" id="KW-1185">Reference proteome</keyword>
<reference evidence="1 2" key="1">
    <citation type="submission" date="2024-01" db="EMBL/GenBank/DDBJ databases">
        <title>A draft genome for a cacao thread blight-causing isolate of Paramarasmius palmivorus.</title>
        <authorList>
            <person name="Baruah I.K."/>
            <person name="Bukari Y."/>
            <person name="Amoako-Attah I."/>
            <person name="Meinhardt L.W."/>
            <person name="Bailey B.A."/>
            <person name="Cohen S.P."/>
        </authorList>
    </citation>
    <scope>NUCLEOTIDE SEQUENCE [LARGE SCALE GENOMIC DNA]</scope>
    <source>
        <strain evidence="1 2">GH-12</strain>
    </source>
</reference>